<keyword evidence="8" id="KW-0408">Iron</keyword>
<dbReference type="NCBIfam" id="TIGR01783">
    <property type="entry name" value="TonB-siderophor"/>
    <property type="match status" value="1"/>
</dbReference>
<dbReference type="PANTHER" id="PTHR32552">
    <property type="entry name" value="FERRICHROME IRON RECEPTOR-RELATED"/>
    <property type="match status" value="1"/>
</dbReference>
<accession>A0A0N8VNQ0</accession>
<evidence type="ECO:0000313" key="19">
    <source>
        <dbReference type="EMBL" id="KQB42740.1"/>
    </source>
</evidence>
<evidence type="ECO:0000256" key="16">
    <source>
        <dbReference type="SAM" id="SignalP"/>
    </source>
</evidence>
<dbReference type="GO" id="GO:0009279">
    <property type="term" value="C:cell outer membrane"/>
    <property type="evidence" value="ECO:0007669"/>
    <property type="project" value="UniProtKB-SubCell"/>
</dbReference>
<protein>
    <submittedName>
        <fullName evidence="19">TonB-dependent siderophore receptor</fullName>
    </submittedName>
</protein>
<dbReference type="InterPro" id="IPR000531">
    <property type="entry name" value="Beta-barrel_TonB"/>
</dbReference>
<dbReference type="InterPro" id="IPR008969">
    <property type="entry name" value="CarboxyPept-like_regulatory"/>
</dbReference>
<evidence type="ECO:0000256" key="9">
    <source>
        <dbReference type="ARBA" id="ARBA00023065"/>
    </source>
</evidence>
<evidence type="ECO:0000256" key="7">
    <source>
        <dbReference type="ARBA" id="ARBA00022729"/>
    </source>
</evidence>
<feature type="signal peptide" evidence="16">
    <location>
        <begin position="1"/>
        <end position="43"/>
    </location>
</feature>
<dbReference type="Gene3D" id="2.170.130.10">
    <property type="entry name" value="TonB-dependent receptor, plug domain"/>
    <property type="match status" value="1"/>
</dbReference>
<evidence type="ECO:0000256" key="5">
    <source>
        <dbReference type="ARBA" id="ARBA00022496"/>
    </source>
</evidence>
<evidence type="ECO:0000256" key="3">
    <source>
        <dbReference type="ARBA" id="ARBA00022448"/>
    </source>
</evidence>
<name>A0A0N8VNQ0_9FLAO</name>
<organism evidence="19 20">
    <name type="scientific">Flavobacterium aquidurense</name>
    <dbReference type="NCBI Taxonomy" id="362413"/>
    <lineage>
        <taxon>Bacteria</taxon>
        <taxon>Pseudomonadati</taxon>
        <taxon>Bacteroidota</taxon>
        <taxon>Flavobacteriia</taxon>
        <taxon>Flavobacteriales</taxon>
        <taxon>Flavobacteriaceae</taxon>
        <taxon>Flavobacterium</taxon>
    </lineage>
</organism>
<evidence type="ECO:0000313" key="20">
    <source>
        <dbReference type="Proteomes" id="UP000050443"/>
    </source>
</evidence>
<reference evidence="19 20" key="1">
    <citation type="submission" date="2014-09" db="EMBL/GenBank/DDBJ databases">
        <title>Genome sequence of Flavobacterium aquidurense RC62.</title>
        <authorList>
            <person name="Kim J.F."/>
            <person name="Kwak M.-J."/>
        </authorList>
    </citation>
    <scope>NUCLEOTIDE SEQUENCE [LARGE SCALE GENOMIC DNA]</scope>
    <source>
        <strain evidence="19 20">RC62</strain>
    </source>
</reference>
<keyword evidence="13 14" id="KW-0998">Cell outer membrane</keyword>
<keyword evidence="4 14" id="KW-1134">Transmembrane beta strand</keyword>
<feature type="chain" id="PRO_5006033354" evidence="16">
    <location>
        <begin position="44"/>
        <end position="804"/>
    </location>
</feature>
<feature type="domain" description="TonB-dependent receptor-like beta-barrel" evidence="17">
    <location>
        <begin position="379"/>
        <end position="778"/>
    </location>
</feature>
<dbReference type="SUPFAM" id="SSF56935">
    <property type="entry name" value="Porins"/>
    <property type="match status" value="1"/>
</dbReference>
<dbReference type="InterPro" id="IPR036942">
    <property type="entry name" value="Beta-barrel_TonB_sf"/>
</dbReference>
<gene>
    <name evidence="19" type="ORF">RC62_3747</name>
</gene>
<evidence type="ECO:0000256" key="14">
    <source>
        <dbReference type="PROSITE-ProRule" id="PRU01360"/>
    </source>
</evidence>
<dbReference type="InterPro" id="IPR039426">
    <property type="entry name" value="TonB-dep_rcpt-like"/>
</dbReference>
<evidence type="ECO:0000256" key="8">
    <source>
        <dbReference type="ARBA" id="ARBA00023004"/>
    </source>
</evidence>
<keyword evidence="6 14" id="KW-0812">Transmembrane</keyword>
<dbReference type="AlphaFoldDB" id="A0A0N8VNQ0"/>
<dbReference type="Pfam" id="PF00593">
    <property type="entry name" value="TonB_dep_Rec_b-barrel"/>
    <property type="match status" value="1"/>
</dbReference>
<dbReference type="Gene3D" id="2.60.40.1120">
    <property type="entry name" value="Carboxypeptidase-like, regulatory domain"/>
    <property type="match status" value="1"/>
</dbReference>
<dbReference type="GO" id="GO:0015891">
    <property type="term" value="P:siderophore transport"/>
    <property type="evidence" value="ECO:0007669"/>
    <property type="project" value="InterPro"/>
</dbReference>
<evidence type="ECO:0000256" key="6">
    <source>
        <dbReference type="ARBA" id="ARBA00022692"/>
    </source>
</evidence>
<comment type="caution">
    <text evidence="19">The sequence shown here is derived from an EMBL/GenBank/DDBJ whole genome shotgun (WGS) entry which is preliminary data.</text>
</comment>
<dbReference type="InterPro" id="IPR037066">
    <property type="entry name" value="Plug_dom_sf"/>
</dbReference>
<dbReference type="Proteomes" id="UP000050443">
    <property type="component" value="Unassembled WGS sequence"/>
</dbReference>
<dbReference type="RefSeq" id="WP_082421213.1">
    <property type="nucleotide sequence ID" value="NZ_JRLF01000006.1"/>
</dbReference>
<evidence type="ECO:0000256" key="2">
    <source>
        <dbReference type="ARBA" id="ARBA00009810"/>
    </source>
</evidence>
<dbReference type="PROSITE" id="PS52016">
    <property type="entry name" value="TONB_DEPENDENT_REC_3"/>
    <property type="match status" value="1"/>
</dbReference>
<evidence type="ECO:0000256" key="12">
    <source>
        <dbReference type="ARBA" id="ARBA00023170"/>
    </source>
</evidence>
<dbReference type="InterPro" id="IPR012910">
    <property type="entry name" value="Plug_dom"/>
</dbReference>
<evidence type="ECO:0000256" key="4">
    <source>
        <dbReference type="ARBA" id="ARBA00022452"/>
    </source>
</evidence>
<keyword evidence="11 14" id="KW-0472">Membrane</keyword>
<dbReference type="OrthoDB" id="9775095at2"/>
<dbReference type="EMBL" id="JRLF01000006">
    <property type="protein sequence ID" value="KQB42740.1"/>
    <property type="molecule type" value="Genomic_DNA"/>
</dbReference>
<dbReference type="GO" id="GO:0038023">
    <property type="term" value="F:signaling receptor activity"/>
    <property type="evidence" value="ECO:0007669"/>
    <property type="project" value="InterPro"/>
</dbReference>
<evidence type="ECO:0000256" key="15">
    <source>
        <dbReference type="RuleBase" id="RU003357"/>
    </source>
</evidence>
<evidence type="ECO:0000256" key="10">
    <source>
        <dbReference type="ARBA" id="ARBA00023077"/>
    </source>
</evidence>
<dbReference type="PATRIC" id="fig|362413.3.peg.3672"/>
<comment type="similarity">
    <text evidence="2 14 15">Belongs to the TonB-dependent receptor family.</text>
</comment>
<dbReference type="PANTHER" id="PTHR32552:SF68">
    <property type="entry name" value="FERRICHROME OUTER MEMBRANE TRANSPORTER_PHAGE RECEPTOR"/>
    <property type="match status" value="1"/>
</dbReference>
<dbReference type="Pfam" id="PF13620">
    <property type="entry name" value="CarboxypepD_reg"/>
    <property type="match status" value="1"/>
</dbReference>
<keyword evidence="3 14" id="KW-0813">Transport</keyword>
<comment type="subcellular location">
    <subcellularLocation>
        <location evidence="1 14">Cell outer membrane</location>
        <topology evidence="1 14">Multi-pass membrane protein</topology>
    </subcellularLocation>
</comment>
<dbReference type="CDD" id="cd01347">
    <property type="entry name" value="ligand_gated_channel"/>
    <property type="match status" value="1"/>
</dbReference>
<proteinExistence type="inferred from homology"/>
<keyword evidence="12 19" id="KW-0675">Receptor</keyword>
<dbReference type="SUPFAM" id="SSF49464">
    <property type="entry name" value="Carboxypeptidase regulatory domain-like"/>
    <property type="match status" value="1"/>
</dbReference>
<dbReference type="InterPro" id="IPR010105">
    <property type="entry name" value="TonB_sidphr_rcpt"/>
</dbReference>
<keyword evidence="5" id="KW-0410">Iron transport</keyword>
<evidence type="ECO:0000256" key="13">
    <source>
        <dbReference type="ARBA" id="ARBA00023237"/>
    </source>
</evidence>
<evidence type="ECO:0000259" key="18">
    <source>
        <dbReference type="Pfam" id="PF07715"/>
    </source>
</evidence>
<keyword evidence="10 15" id="KW-0798">TonB box</keyword>
<evidence type="ECO:0000256" key="1">
    <source>
        <dbReference type="ARBA" id="ARBA00004571"/>
    </source>
</evidence>
<dbReference type="Gene3D" id="2.40.170.20">
    <property type="entry name" value="TonB-dependent receptor, beta-barrel domain"/>
    <property type="match status" value="1"/>
</dbReference>
<keyword evidence="7 16" id="KW-0732">Signal</keyword>
<sequence length="804" mass="89137">MTTILQSKVFFRRTLVQRIFALKQKSAFIILLFLLLSAGSVKAQTETTGQISGSIITNDGNAGQGVIVKLIEINKSAVTNISGNYEFKKVPLGTYTLEVTMSGYASSTETAELTAQASSVVVDIRVNSSVQNLEDVVIRTGGNRFAKKESIDVAKMPLKNIENSQVYIIVSKELMKEQVITDYNSAFKNVPGAGIAEVRNQGRTTSISRGFPTPQVVRNGVGSFTYTTIDPSNLERIEVIKGPSATLFGSTLSSFGGLFNRVTKKPFDTFKGEISYSAASWDLNRLTADINTPINADKTALLRINTALHSERSFQDAGFNRNFSFAPSFSYEINDRLTLLIDAEFSIYKATSPTRLAPFVVKGTESSIEQLEIPYKLSFANNTINYTSQQYNIFAQLKYKMSEQWTSQTVLSRTRSSSDGYVVALQMMSATTLRQQVTYQESPFYGTDIQQNFIGNFKIGKLKNRVVAGLDFYSLRATRNDAIVNMPALNYKKPGDAYNNFNLEKVAPMFANAKFNNFVSNDENTYSAYVSDVLNVTDRLLAMAGLRVDRYENKGTYYPSKDSIAGNYNQTALSPKFGLVYQIMKDKISVFGNYMNGFSNVSGSDFNGNTFKPNQANQLEGGFKFDLNKISATLSYYDISVTEITRDDPDHANFSIQDGTQVSKGFEAELIANPISGLNIVAGYTYNDSKYEKSNASVQGLRPTTAGSPRTANLWASYRVVNGTAQGLGFGFGGIYGSEYYQTNTTTFKFSIPSYTVLDASLFYDQPKYRIGLKVDNLTNEKYWSYRLAAQNPTRITANVTFKF</sequence>
<dbReference type="STRING" id="362413.RC62_3747"/>
<feature type="domain" description="TonB-dependent receptor plug" evidence="18">
    <location>
        <begin position="164"/>
        <end position="250"/>
    </location>
</feature>
<evidence type="ECO:0000259" key="17">
    <source>
        <dbReference type="Pfam" id="PF00593"/>
    </source>
</evidence>
<keyword evidence="9" id="KW-0406">Ion transport</keyword>
<dbReference type="GO" id="GO:0015344">
    <property type="term" value="F:siderophore uptake transmembrane transporter activity"/>
    <property type="evidence" value="ECO:0007669"/>
    <property type="project" value="TreeGrafter"/>
</dbReference>
<evidence type="ECO:0000256" key="11">
    <source>
        <dbReference type="ARBA" id="ARBA00023136"/>
    </source>
</evidence>
<dbReference type="Pfam" id="PF07715">
    <property type="entry name" value="Plug"/>
    <property type="match status" value="1"/>
</dbReference>